<dbReference type="EMBL" id="KZ679129">
    <property type="protein sequence ID" value="PTB78287.1"/>
    <property type="molecule type" value="Genomic_DNA"/>
</dbReference>
<keyword evidence="3" id="KW-1185">Reference proteome</keyword>
<name>A0A2T4C9N1_TRILO</name>
<sequence>MRVACPSLAARLGKKAWKARRQGKARPAPVSASDPFNHGLPLPTSLASFFFLTTKLTHSLEPFCPCTGRAPMQRPVDRSLALYCAVAAVFLGSFSSLPSVASPLSSGRS</sequence>
<dbReference type="AlphaFoldDB" id="A0A2T4C9N1"/>
<accession>A0A2T4C9N1</accession>
<keyword evidence="1" id="KW-0812">Transmembrane</keyword>
<proteinExistence type="predicted"/>
<gene>
    <name evidence="2" type="ORF">M440DRAFT_257962</name>
</gene>
<keyword evidence="1" id="KW-0472">Membrane</keyword>
<evidence type="ECO:0000313" key="3">
    <source>
        <dbReference type="Proteomes" id="UP000240760"/>
    </source>
</evidence>
<organism evidence="2 3">
    <name type="scientific">Trichoderma longibrachiatum ATCC 18648</name>
    <dbReference type="NCBI Taxonomy" id="983965"/>
    <lineage>
        <taxon>Eukaryota</taxon>
        <taxon>Fungi</taxon>
        <taxon>Dikarya</taxon>
        <taxon>Ascomycota</taxon>
        <taxon>Pezizomycotina</taxon>
        <taxon>Sordariomycetes</taxon>
        <taxon>Hypocreomycetidae</taxon>
        <taxon>Hypocreales</taxon>
        <taxon>Hypocreaceae</taxon>
        <taxon>Trichoderma</taxon>
    </lineage>
</organism>
<protein>
    <submittedName>
        <fullName evidence="2">Uncharacterized protein</fullName>
    </submittedName>
</protein>
<evidence type="ECO:0000313" key="2">
    <source>
        <dbReference type="EMBL" id="PTB78287.1"/>
    </source>
</evidence>
<evidence type="ECO:0000256" key="1">
    <source>
        <dbReference type="SAM" id="Phobius"/>
    </source>
</evidence>
<dbReference type="Proteomes" id="UP000240760">
    <property type="component" value="Unassembled WGS sequence"/>
</dbReference>
<keyword evidence="1" id="KW-1133">Transmembrane helix</keyword>
<feature type="transmembrane region" description="Helical" evidence="1">
    <location>
        <begin position="80"/>
        <end position="101"/>
    </location>
</feature>
<reference evidence="2 3" key="1">
    <citation type="submission" date="2016-07" db="EMBL/GenBank/DDBJ databases">
        <title>Multiple horizontal gene transfer events from other fungi enriched the ability of initially mycotrophic Trichoderma (Ascomycota) to feed on dead plant biomass.</title>
        <authorList>
            <consortium name="DOE Joint Genome Institute"/>
            <person name="Aerts A."/>
            <person name="Atanasova L."/>
            <person name="Chenthamara K."/>
            <person name="Zhang J."/>
            <person name="Grujic M."/>
            <person name="Henrissat B."/>
            <person name="Kuo A."/>
            <person name="Salamov A."/>
            <person name="Lipzen A."/>
            <person name="Labutti K."/>
            <person name="Barry K."/>
            <person name="Miao Y."/>
            <person name="Rahimi M.J."/>
            <person name="Shen Q."/>
            <person name="Grigoriev I.V."/>
            <person name="Kubicek C.P."/>
            <person name="Druzhinina I.S."/>
        </authorList>
    </citation>
    <scope>NUCLEOTIDE SEQUENCE [LARGE SCALE GENOMIC DNA]</scope>
    <source>
        <strain evidence="2 3">ATCC 18648</strain>
    </source>
</reference>